<evidence type="ECO:0000259" key="11">
    <source>
        <dbReference type="PROSITE" id="PS51336"/>
    </source>
</evidence>
<dbReference type="EMBL" id="CAXITT010000102">
    <property type="protein sequence ID" value="CAL1531975.1"/>
    <property type="molecule type" value="Genomic_DNA"/>
</dbReference>
<comment type="similarity">
    <text evidence="8 9">Belongs to the NDK family.</text>
</comment>
<evidence type="ECO:0000256" key="1">
    <source>
        <dbReference type="ARBA" id="ARBA00004430"/>
    </source>
</evidence>
<proteinExistence type="inferred from homology"/>
<dbReference type="GO" id="GO:0006241">
    <property type="term" value="P:CTP biosynthetic process"/>
    <property type="evidence" value="ECO:0007669"/>
    <property type="project" value="InterPro"/>
</dbReference>
<evidence type="ECO:0000256" key="8">
    <source>
        <dbReference type="PROSITE-ProRule" id="PRU00706"/>
    </source>
</evidence>
<comment type="caution">
    <text evidence="12">The sequence shown here is derived from an EMBL/GenBank/DDBJ whole genome shotgun (WGS) entry which is preliminary data.</text>
</comment>
<name>A0AAV2HGR4_LYMST</name>
<protein>
    <recommendedName>
        <fullName evidence="10">Nucleoside diphosphate kinase</fullName>
        <ecNumber evidence="10">2.7.4.6</ecNumber>
    </recommendedName>
</protein>
<keyword evidence="10" id="KW-0808">Transferase</keyword>
<dbReference type="PROSITE" id="PS00469">
    <property type="entry name" value="NDPK"/>
    <property type="match status" value="1"/>
</dbReference>
<feature type="binding site" evidence="8">
    <location>
        <position position="204"/>
    </location>
    <ligand>
        <name>ATP</name>
        <dbReference type="ChEBI" id="CHEBI:30616"/>
    </ligand>
</feature>
<comment type="catalytic activity">
    <reaction evidence="10">
        <text>a 2'-deoxyribonucleoside 5'-diphosphate + ATP = a 2'-deoxyribonucleoside 5'-triphosphate + ADP</text>
        <dbReference type="Rhea" id="RHEA:44640"/>
        <dbReference type="ChEBI" id="CHEBI:30616"/>
        <dbReference type="ChEBI" id="CHEBI:61560"/>
        <dbReference type="ChEBI" id="CHEBI:73316"/>
        <dbReference type="ChEBI" id="CHEBI:456216"/>
        <dbReference type="EC" id="2.7.4.6"/>
    </reaction>
</comment>
<dbReference type="GO" id="GO:0005524">
    <property type="term" value="F:ATP binding"/>
    <property type="evidence" value="ECO:0007669"/>
    <property type="project" value="UniProtKB-KW"/>
</dbReference>
<keyword evidence="3" id="KW-0378">Hydrolase</keyword>
<dbReference type="PANTHER" id="PTHR43109:SF2">
    <property type="entry name" value="NUCLEOSIDE DIPHOSPHATE KINASE 7"/>
    <property type="match status" value="1"/>
</dbReference>
<feature type="binding site" evidence="8">
    <location>
        <position position="146"/>
    </location>
    <ligand>
        <name>ATP</name>
        <dbReference type="ChEBI" id="CHEBI:30616"/>
    </ligand>
</feature>
<accession>A0AAV2HGR4</accession>
<dbReference type="SUPFAM" id="SSF54919">
    <property type="entry name" value="Nucleoside diphosphate kinase, NDK"/>
    <property type="match status" value="2"/>
</dbReference>
<feature type="active site" description="Pros-phosphohistidine intermediate" evidence="8">
    <location>
        <position position="360"/>
    </location>
</feature>
<dbReference type="InterPro" id="IPR036850">
    <property type="entry name" value="NDK-like_dom_sf"/>
</dbReference>
<feature type="active site" description="Pros-phosphohistidine intermediate" evidence="6 8">
    <location>
        <position position="207"/>
    </location>
</feature>
<dbReference type="Pfam" id="PF00334">
    <property type="entry name" value="NDK"/>
    <property type="match status" value="2"/>
</dbReference>
<keyword evidence="10" id="KW-0418">Kinase</keyword>
<dbReference type="GO" id="GO:0004550">
    <property type="term" value="F:nucleoside diphosphate kinase activity"/>
    <property type="evidence" value="ECO:0007669"/>
    <property type="project" value="UniProtKB-EC"/>
</dbReference>
<dbReference type="PANTHER" id="PTHR43109">
    <property type="entry name" value="NUCLEOSIDE DIPHOSPHATE KINASE 7"/>
    <property type="match status" value="1"/>
</dbReference>
<dbReference type="PROSITE" id="PS51374">
    <property type="entry name" value="NDPK_LIKE"/>
    <property type="match status" value="2"/>
</dbReference>
<dbReference type="PROSITE" id="PS51336">
    <property type="entry name" value="DM10"/>
    <property type="match status" value="1"/>
</dbReference>
<dbReference type="InterPro" id="IPR001564">
    <property type="entry name" value="Nucleoside_diP_kinase"/>
</dbReference>
<dbReference type="FunFam" id="3.30.70.141:FF:000004">
    <property type="entry name" value="Nucleoside diphosphate kinase 7"/>
    <property type="match status" value="1"/>
</dbReference>
<evidence type="ECO:0000256" key="7">
    <source>
        <dbReference type="PIRSR" id="PIRSR036503-51"/>
    </source>
</evidence>
<dbReference type="FunFam" id="3.30.70.141:FF:000010">
    <property type="entry name" value="Nucleoside diphosphate kinase 7"/>
    <property type="match status" value="1"/>
</dbReference>
<dbReference type="InterPro" id="IPR034907">
    <property type="entry name" value="NDK-like_dom"/>
</dbReference>
<evidence type="ECO:0000256" key="2">
    <source>
        <dbReference type="ARBA" id="ARBA00022490"/>
    </source>
</evidence>
<feature type="binding site" evidence="8">
    <location>
        <position position="194"/>
    </location>
    <ligand>
        <name>ATP</name>
        <dbReference type="ChEBI" id="CHEBI:30616"/>
    </ligand>
</feature>
<organism evidence="12 13">
    <name type="scientific">Lymnaea stagnalis</name>
    <name type="common">Great pond snail</name>
    <name type="synonym">Helix stagnalis</name>
    <dbReference type="NCBI Taxonomy" id="6523"/>
    <lineage>
        <taxon>Eukaryota</taxon>
        <taxon>Metazoa</taxon>
        <taxon>Spiralia</taxon>
        <taxon>Lophotrochozoa</taxon>
        <taxon>Mollusca</taxon>
        <taxon>Gastropoda</taxon>
        <taxon>Heterobranchia</taxon>
        <taxon>Euthyneura</taxon>
        <taxon>Panpulmonata</taxon>
        <taxon>Hygrophila</taxon>
        <taxon>Lymnaeoidea</taxon>
        <taxon>Lymnaeidae</taxon>
        <taxon>Lymnaea</taxon>
    </lineage>
</organism>
<evidence type="ECO:0000313" key="12">
    <source>
        <dbReference type="EMBL" id="CAL1531975.1"/>
    </source>
</evidence>
<dbReference type="AlphaFoldDB" id="A0AAV2HGR4"/>
<evidence type="ECO:0000256" key="5">
    <source>
        <dbReference type="ARBA" id="ARBA00023273"/>
    </source>
</evidence>
<dbReference type="SMART" id="SM00676">
    <property type="entry name" value="DM10"/>
    <property type="match status" value="1"/>
</dbReference>
<gene>
    <name evidence="12" type="ORF">GSLYS_00006054001</name>
</gene>
<comment type="caution">
    <text evidence="8">Lacks conserved residue(s) required for the propagation of feature annotation.</text>
</comment>
<dbReference type="GO" id="GO:0005879">
    <property type="term" value="C:axonemal microtubule"/>
    <property type="evidence" value="ECO:0007669"/>
    <property type="project" value="TreeGrafter"/>
</dbReference>
<dbReference type="InterPro" id="IPR037993">
    <property type="entry name" value="NDPk7B"/>
</dbReference>
<dbReference type="InterPro" id="IPR006602">
    <property type="entry name" value="DM10_dom"/>
</dbReference>
<evidence type="ECO:0000256" key="6">
    <source>
        <dbReference type="PIRSR" id="PIRSR036503-50"/>
    </source>
</evidence>
<comment type="subcellular location">
    <subcellularLocation>
        <location evidence="1">Cytoplasm</location>
        <location evidence="1">Cytoskeleton</location>
        <location evidence="1">Cilium axoneme</location>
    </subcellularLocation>
</comment>
<dbReference type="InterPro" id="IPR011410">
    <property type="entry name" value="NDPK7"/>
</dbReference>
<dbReference type="Proteomes" id="UP001497497">
    <property type="component" value="Unassembled WGS sequence"/>
</dbReference>
<feature type="binding site" evidence="8">
    <location>
        <position position="100"/>
    </location>
    <ligand>
        <name>ATP</name>
        <dbReference type="ChEBI" id="CHEBI:30616"/>
    </ligand>
</feature>
<evidence type="ECO:0000256" key="4">
    <source>
        <dbReference type="ARBA" id="ARBA00023212"/>
    </source>
</evidence>
<evidence type="ECO:0000256" key="9">
    <source>
        <dbReference type="RuleBase" id="RU004011"/>
    </source>
</evidence>
<dbReference type="PIRSF" id="PIRSF036503">
    <property type="entry name" value="NDK7"/>
    <property type="match status" value="1"/>
</dbReference>
<keyword evidence="5" id="KW-0966">Cell projection</keyword>
<dbReference type="GO" id="GO:0016787">
    <property type="term" value="F:hydrolase activity"/>
    <property type="evidence" value="ECO:0007669"/>
    <property type="project" value="UniProtKB-KW"/>
</dbReference>
<dbReference type="GO" id="GO:0006183">
    <property type="term" value="P:GTP biosynthetic process"/>
    <property type="evidence" value="ECO:0007669"/>
    <property type="project" value="InterPro"/>
</dbReference>
<dbReference type="CDD" id="cd04412">
    <property type="entry name" value="NDPk7B"/>
    <property type="match status" value="1"/>
</dbReference>
<keyword evidence="13" id="KW-1185">Reference proteome</keyword>
<feature type="binding site" evidence="8">
    <location>
        <position position="174"/>
    </location>
    <ligand>
        <name>ATP</name>
        <dbReference type="ChEBI" id="CHEBI:30616"/>
    </ligand>
</feature>
<reference evidence="12 13" key="1">
    <citation type="submission" date="2024-04" db="EMBL/GenBank/DDBJ databases">
        <authorList>
            <consortium name="Genoscope - CEA"/>
            <person name="William W."/>
        </authorList>
    </citation>
    <scope>NUCLEOTIDE SEQUENCE [LARGE SCALE GENOMIC DNA]</scope>
</reference>
<dbReference type="InterPro" id="IPR023005">
    <property type="entry name" value="Nucleoside_diP_kinase_AS"/>
</dbReference>
<keyword evidence="4" id="KW-0206">Cytoskeleton</keyword>
<feature type="domain" description="DM10" evidence="11">
    <location>
        <begin position="3"/>
        <end position="92"/>
    </location>
</feature>
<dbReference type="GO" id="GO:0005813">
    <property type="term" value="C:centrosome"/>
    <property type="evidence" value="ECO:0007669"/>
    <property type="project" value="TreeGrafter"/>
</dbReference>
<evidence type="ECO:0000313" key="13">
    <source>
        <dbReference type="Proteomes" id="UP001497497"/>
    </source>
</evidence>
<evidence type="ECO:0000256" key="3">
    <source>
        <dbReference type="ARBA" id="ARBA00022801"/>
    </source>
</evidence>
<dbReference type="SMART" id="SM00562">
    <property type="entry name" value="NDK"/>
    <property type="match status" value="2"/>
</dbReference>
<dbReference type="EC" id="2.7.4.6" evidence="10"/>
<dbReference type="GO" id="GO:0006228">
    <property type="term" value="P:UTP biosynthetic process"/>
    <property type="evidence" value="ECO:0007669"/>
    <property type="project" value="InterPro"/>
</dbReference>
<feature type="binding site" evidence="8">
    <location>
        <position position="180"/>
    </location>
    <ligand>
        <name>ATP</name>
        <dbReference type="ChEBI" id="CHEBI:30616"/>
    </ligand>
</feature>
<dbReference type="PRINTS" id="PR01243">
    <property type="entry name" value="NUCDPKINASE"/>
</dbReference>
<evidence type="ECO:0000256" key="10">
    <source>
        <dbReference type="RuleBase" id="RU004013"/>
    </source>
</evidence>
<dbReference type="Gene3D" id="2.30.29.170">
    <property type="match status" value="1"/>
</dbReference>
<keyword evidence="7 10" id="KW-0067">ATP-binding</keyword>
<dbReference type="Gene3D" id="3.30.70.141">
    <property type="entry name" value="Nucleoside diphosphate kinase-like domain"/>
    <property type="match status" value="2"/>
</dbReference>
<keyword evidence="2" id="KW-0963">Cytoplasm</keyword>
<keyword evidence="7 10" id="KW-0547">Nucleotide-binding</keyword>
<sequence length="381" mass="42936">MADDTRFAFFVEWYEEPACRTRTFQFFYFSGSKSIEMFDIKTRKMFLKTNLASSPIELQDLYIGASINVLGRQLTIVEFGDEFTKRKLMSKLERTLGFIKPDTVDKMGDIISAIYDRGLLISKLRLCKLEHNDAFNFYQEHSGKSFMNSLMNYVTSGPIIAMELVGENAIQRWRELIGPTDPSKARSEASSSLRARFGKDVTHNSVHGSDSPASAAREIEFFFPSCNKQTFSNCVRGSDCSLCLIKPHAVKAGIAGKIINVIQDSGFLVNTIQMFHLEKANAEEFYEVYKGVVHEYPGMVNELSSGPVIAMEILGKSSSEHIAESFRELCGPMDPEIARQLRPRTLRALFGINKIQNAVHCTDLPEDGPLETEYFFKVLSS</sequence>